<protein>
    <recommendedName>
        <fullName evidence="8 9">1,4-dihydroxy-2-naphthoate octaprenyltransferase</fullName>
        <shortName evidence="8">DHNA-octaprenyltransferase</shortName>
        <ecNumber evidence="8 9">2.5.1.74</ecNumber>
    </recommendedName>
</protein>
<comment type="catalytic activity">
    <reaction evidence="8">
        <text>an all-trans-polyprenyl diphosphate + 1,4-dihydroxy-2-naphthoate + H(+) = a 2-demethylmenaquinol + CO2 + diphosphate</text>
        <dbReference type="Rhea" id="RHEA:26478"/>
        <dbReference type="Rhea" id="RHEA-COMP:9563"/>
        <dbReference type="Rhea" id="RHEA-COMP:9564"/>
        <dbReference type="ChEBI" id="CHEBI:11173"/>
        <dbReference type="ChEBI" id="CHEBI:15378"/>
        <dbReference type="ChEBI" id="CHEBI:16526"/>
        <dbReference type="ChEBI" id="CHEBI:33019"/>
        <dbReference type="ChEBI" id="CHEBI:55437"/>
        <dbReference type="ChEBI" id="CHEBI:58914"/>
        <dbReference type="EC" id="2.5.1.74"/>
    </reaction>
</comment>
<evidence type="ECO:0000313" key="11">
    <source>
        <dbReference type="EMBL" id="MEM0571948.1"/>
    </source>
</evidence>
<dbReference type="HAMAP" id="MF_01937">
    <property type="entry name" value="MenA_1"/>
    <property type="match status" value="1"/>
</dbReference>
<dbReference type="InterPro" id="IPR000537">
    <property type="entry name" value="UbiA_prenyltransferase"/>
</dbReference>
<dbReference type="RefSeq" id="WP_279447425.1">
    <property type="nucleotide sequence ID" value="NZ_JAZBJM010000001.1"/>
</dbReference>
<dbReference type="InterPro" id="IPR044878">
    <property type="entry name" value="UbiA_sf"/>
</dbReference>
<sequence>MKKFKAWFAAARLRTLPLSVSGIIVGASAGIFEKNRLLQSQLDLDYNGLVCLAGRSILESPMFWLAILVTVGFQVLSNFANDYGDGIRGTDAKRAGEKRMVASGIISPKQMKIGMIITGVLTFFLATILIFMAFGNKNFIISFVFFNLTIVSIIAAVKYTVGKKAYGYSGLGDVFVFLFFGLLSVLGSYYLFTHTINWQLLLPAIAIGSFSTAVLNLNNMRDINTDAAVGKNTLVVKMGSEKSKRYHAFLLLVGMFCAILYTLINYKEPLQFVYLIAFIPFLLNIKTVFKNKTPMLLDAELKKVALSTFLFAILFSIFIY</sequence>
<proteinExistence type="inferred from homology"/>
<dbReference type="GO" id="GO:0005886">
    <property type="term" value="C:plasma membrane"/>
    <property type="evidence" value="ECO:0007669"/>
    <property type="project" value="UniProtKB-SubCell"/>
</dbReference>
<evidence type="ECO:0000313" key="12">
    <source>
        <dbReference type="Proteomes" id="UP001388259"/>
    </source>
</evidence>
<dbReference type="Pfam" id="PF01040">
    <property type="entry name" value="UbiA"/>
    <property type="match status" value="1"/>
</dbReference>
<evidence type="ECO:0000313" key="10">
    <source>
        <dbReference type="EMBL" id="MEM0517311.1"/>
    </source>
</evidence>
<feature type="transmembrane region" description="Helical" evidence="8">
    <location>
        <begin position="246"/>
        <end position="264"/>
    </location>
</feature>
<evidence type="ECO:0000256" key="2">
    <source>
        <dbReference type="ARBA" id="ARBA00022428"/>
    </source>
</evidence>
<feature type="transmembrane region" description="Helical" evidence="8">
    <location>
        <begin position="140"/>
        <end position="159"/>
    </location>
</feature>
<keyword evidence="13" id="KW-1185">Reference proteome</keyword>
<feature type="transmembrane region" description="Helical" evidence="8">
    <location>
        <begin position="62"/>
        <end position="80"/>
    </location>
</feature>
<comment type="pathway">
    <text evidence="8">Quinol/quinone metabolism; menaquinone biosynthesis; menaquinol from 1,4-dihydroxy-2-naphthoate: step 1/2.</text>
</comment>
<dbReference type="Proteomes" id="UP001388259">
    <property type="component" value="Unassembled WGS sequence"/>
</dbReference>
<dbReference type="EC" id="2.5.1.74" evidence="8 9"/>
<dbReference type="Proteomes" id="UP001390963">
    <property type="component" value="Unassembled WGS sequence"/>
</dbReference>
<dbReference type="GO" id="GO:0042371">
    <property type="term" value="P:vitamin K biosynthetic process"/>
    <property type="evidence" value="ECO:0007669"/>
    <property type="project" value="TreeGrafter"/>
</dbReference>
<dbReference type="GO" id="GO:0046428">
    <property type="term" value="F:1,4-dihydroxy-2-naphthoate polyprenyltransferase activity"/>
    <property type="evidence" value="ECO:0007669"/>
    <property type="project" value="UniProtKB-UniRule"/>
</dbReference>
<keyword evidence="6 8" id="KW-1133">Transmembrane helix</keyword>
<reference evidence="10 13" key="1">
    <citation type="submission" date="2024-01" db="EMBL/GenBank/DDBJ databases">
        <title>Aequorivita flavus sp. nov., isolated from deep-sea sediment.</title>
        <authorList>
            <person name="Chen X."/>
        </authorList>
    </citation>
    <scope>NUCLEOTIDE SEQUENCE</scope>
    <source>
        <strain evidence="10">MCCC 1A16923</strain>
        <strain evidence="11 13">MCCC 1A16935</strain>
    </source>
</reference>
<dbReference type="PANTHER" id="PTHR13929:SF0">
    <property type="entry name" value="UBIA PRENYLTRANSFERASE DOMAIN-CONTAINING PROTEIN 1"/>
    <property type="match status" value="1"/>
</dbReference>
<comment type="caution">
    <text evidence="10">The sequence shown here is derived from an EMBL/GenBank/DDBJ whole genome shotgun (WGS) entry which is preliminary data.</text>
</comment>
<name>A0AB35YRF5_9FLAO</name>
<evidence type="ECO:0000256" key="4">
    <source>
        <dbReference type="ARBA" id="ARBA00022679"/>
    </source>
</evidence>
<evidence type="ECO:0000256" key="9">
    <source>
        <dbReference type="NCBIfam" id="TIGR00751"/>
    </source>
</evidence>
<dbReference type="PIRSF" id="PIRSF005355">
    <property type="entry name" value="UBIAD1"/>
    <property type="match status" value="1"/>
</dbReference>
<feature type="transmembrane region" description="Helical" evidence="8">
    <location>
        <begin position="270"/>
        <end position="289"/>
    </location>
</feature>
<keyword evidence="4 8" id="KW-0808">Transferase</keyword>
<dbReference type="EMBL" id="JAZBJM010000001">
    <property type="protein sequence ID" value="MEM0517311.1"/>
    <property type="molecule type" value="Genomic_DNA"/>
</dbReference>
<evidence type="ECO:0000313" key="13">
    <source>
        <dbReference type="Proteomes" id="UP001390963"/>
    </source>
</evidence>
<comment type="subcellular location">
    <subcellularLocation>
        <location evidence="8">Cell membrane</location>
        <topology evidence="8">Multi-pass membrane protein</topology>
    </subcellularLocation>
    <subcellularLocation>
        <location evidence="1">Membrane</location>
        <topology evidence="1">Multi-pass membrane protein</topology>
    </subcellularLocation>
</comment>
<dbReference type="PANTHER" id="PTHR13929">
    <property type="entry name" value="1,4-DIHYDROXY-2-NAPHTHOATE OCTAPRENYLTRANSFERASE"/>
    <property type="match status" value="1"/>
</dbReference>
<dbReference type="CDD" id="cd13962">
    <property type="entry name" value="PT_UbiA_UBIAD1"/>
    <property type="match status" value="1"/>
</dbReference>
<feature type="transmembrane region" description="Helical" evidence="8">
    <location>
        <begin position="198"/>
        <end position="217"/>
    </location>
</feature>
<evidence type="ECO:0000256" key="6">
    <source>
        <dbReference type="ARBA" id="ARBA00022989"/>
    </source>
</evidence>
<keyword evidence="7 8" id="KW-0472">Membrane</keyword>
<evidence type="ECO:0000256" key="8">
    <source>
        <dbReference type="HAMAP-Rule" id="MF_01937"/>
    </source>
</evidence>
<accession>A0AB35YRF5</accession>
<evidence type="ECO:0000256" key="5">
    <source>
        <dbReference type="ARBA" id="ARBA00022692"/>
    </source>
</evidence>
<dbReference type="InterPro" id="IPR026046">
    <property type="entry name" value="UBIAD1"/>
</dbReference>
<comment type="function">
    <text evidence="8">Conversion of 1,4-dihydroxy-2-naphthoate (DHNA) to demethylmenaquinone (DMK).</text>
</comment>
<evidence type="ECO:0000256" key="1">
    <source>
        <dbReference type="ARBA" id="ARBA00004141"/>
    </source>
</evidence>
<evidence type="ECO:0000256" key="3">
    <source>
        <dbReference type="ARBA" id="ARBA00022475"/>
    </source>
</evidence>
<evidence type="ECO:0000256" key="7">
    <source>
        <dbReference type="ARBA" id="ARBA00023136"/>
    </source>
</evidence>
<keyword evidence="2 8" id="KW-0474">Menaquinone biosynthesis</keyword>
<dbReference type="Gene3D" id="1.10.357.140">
    <property type="entry name" value="UbiA prenyltransferase"/>
    <property type="match status" value="1"/>
</dbReference>
<dbReference type="NCBIfam" id="TIGR00751">
    <property type="entry name" value="menA"/>
    <property type="match status" value="1"/>
</dbReference>
<feature type="transmembrane region" description="Helical" evidence="8">
    <location>
        <begin position="113"/>
        <end position="134"/>
    </location>
</feature>
<feature type="transmembrane region" description="Helical" evidence="8">
    <location>
        <begin position="301"/>
        <end position="319"/>
    </location>
</feature>
<keyword evidence="5 8" id="KW-0812">Transmembrane</keyword>
<feature type="transmembrane region" description="Helical" evidence="8">
    <location>
        <begin position="171"/>
        <end position="192"/>
    </location>
</feature>
<organism evidence="10 12">
    <name type="scientific">Aequorivita flava</name>
    <dbReference type="NCBI Taxonomy" id="3114371"/>
    <lineage>
        <taxon>Bacteria</taxon>
        <taxon>Pseudomonadati</taxon>
        <taxon>Bacteroidota</taxon>
        <taxon>Flavobacteriia</taxon>
        <taxon>Flavobacteriales</taxon>
        <taxon>Flavobacteriaceae</taxon>
        <taxon>Aequorivita</taxon>
    </lineage>
</organism>
<dbReference type="AlphaFoldDB" id="A0AB35YRF5"/>
<dbReference type="EMBL" id="JBANCF010000001">
    <property type="protein sequence ID" value="MEM0571948.1"/>
    <property type="molecule type" value="Genomic_DNA"/>
</dbReference>
<dbReference type="GO" id="GO:0009234">
    <property type="term" value="P:menaquinone biosynthetic process"/>
    <property type="evidence" value="ECO:0007669"/>
    <property type="project" value="UniProtKB-UniRule"/>
</dbReference>
<keyword evidence="3 8" id="KW-1003">Cell membrane</keyword>
<gene>
    <name evidence="8 10" type="primary">menA</name>
    <name evidence="11" type="ORF">VZD24_00340</name>
    <name evidence="10" type="ORF">VZD85_03020</name>
</gene>
<comment type="similarity">
    <text evidence="8">Belongs to the MenA family. Type 1 subfamily.</text>
</comment>
<dbReference type="InterPro" id="IPR004657">
    <property type="entry name" value="MenA"/>
</dbReference>